<dbReference type="GO" id="GO:0097745">
    <property type="term" value="P:mitochondrial tRNA 5'-end processing"/>
    <property type="evidence" value="ECO:0007669"/>
    <property type="project" value="TreeGrafter"/>
</dbReference>
<evidence type="ECO:0000313" key="16">
    <source>
        <dbReference type="Proteomes" id="UP000663829"/>
    </source>
</evidence>
<evidence type="ECO:0000313" key="14">
    <source>
        <dbReference type="EMBL" id="CAF3758122.1"/>
    </source>
</evidence>
<keyword evidence="2" id="KW-0489">Methyltransferase</keyword>
<comment type="subcellular location">
    <subcellularLocation>
        <location evidence="1">Mitochondrion</location>
    </subcellularLocation>
</comment>
<keyword evidence="5" id="KW-0819">tRNA processing</keyword>
<feature type="domain" description="SAM-dependent MTase TRM10-type" evidence="11">
    <location>
        <begin position="193"/>
        <end position="385"/>
    </location>
</feature>
<dbReference type="Proteomes" id="UP000677228">
    <property type="component" value="Unassembled WGS sequence"/>
</dbReference>
<dbReference type="GO" id="GO:0032259">
    <property type="term" value="P:methylation"/>
    <property type="evidence" value="ECO:0007669"/>
    <property type="project" value="UniProtKB-KW"/>
</dbReference>
<evidence type="ECO:0000256" key="9">
    <source>
        <dbReference type="ARBA" id="ARBA00029803"/>
    </source>
</evidence>
<evidence type="ECO:0000313" key="13">
    <source>
        <dbReference type="EMBL" id="CAF1390308.1"/>
    </source>
</evidence>
<evidence type="ECO:0000313" key="12">
    <source>
        <dbReference type="EMBL" id="CAF0985847.1"/>
    </source>
</evidence>
<evidence type="ECO:0000259" key="11">
    <source>
        <dbReference type="PROSITE" id="PS51675"/>
    </source>
</evidence>
<dbReference type="EMBL" id="CAJOBA010047165">
    <property type="protein sequence ID" value="CAF4198025.1"/>
    <property type="molecule type" value="Genomic_DNA"/>
</dbReference>
<gene>
    <name evidence="12" type="ORF">GPM918_LOCUS12996</name>
    <name evidence="13" type="ORF">OVA965_LOCUS32539</name>
    <name evidence="14" type="ORF">SRO942_LOCUS12996</name>
    <name evidence="15" type="ORF">TMI583_LOCUS33404</name>
</gene>
<dbReference type="Proteomes" id="UP000681722">
    <property type="component" value="Unassembled WGS sequence"/>
</dbReference>
<dbReference type="Gene3D" id="3.40.1280.30">
    <property type="match status" value="1"/>
</dbReference>
<evidence type="ECO:0000256" key="6">
    <source>
        <dbReference type="ARBA" id="ARBA00022946"/>
    </source>
</evidence>
<keyword evidence="16" id="KW-1185">Reference proteome</keyword>
<dbReference type="GO" id="GO:0000049">
    <property type="term" value="F:tRNA binding"/>
    <property type="evidence" value="ECO:0007669"/>
    <property type="project" value="TreeGrafter"/>
</dbReference>
<dbReference type="InterPro" id="IPR038459">
    <property type="entry name" value="MT_TRM10-typ_sf"/>
</dbReference>
<feature type="compositionally biased region" description="Low complexity" evidence="10">
    <location>
        <begin position="49"/>
        <end position="62"/>
    </location>
</feature>
<dbReference type="EMBL" id="CAJOBC010002916">
    <property type="protein sequence ID" value="CAF3758122.1"/>
    <property type="molecule type" value="Genomic_DNA"/>
</dbReference>
<keyword evidence="8" id="KW-0496">Mitochondrion</keyword>
<dbReference type="OrthoDB" id="9976048at2759"/>
<dbReference type="EMBL" id="CAJNOQ010002916">
    <property type="protein sequence ID" value="CAF0985847.1"/>
    <property type="molecule type" value="Genomic_DNA"/>
</dbReference>
<keyword evidence="3" id="KW-0808">Transferase</keyword>
<evidence type="ECO:0000256" key="4">
    <source>
        <dbReference type="ARBA" id="ARBA00022691"/>
    </source>
</evidence>
<dbReference type="PANTHER" id="PTHR13563:SF5">
    <property type="entry name" value="TRNA METHYLTRANSFERASE 10 HOMOLOG C"/>
    <property type="match status" value="1"/>
</dbReference>
<proteinExistence type="predicted"/>
<dbReference type="InterPro" id="IPR025812">
    <property type="entry name" value="Trm10_C_MTase_dom"/>
</dbReference>
<dbReference type="InterPro" id="IPR028564">
    <property type="entry name" value="MT_TRM10-typ"/>
</dbReference>
<evidence type="ECO:0000256" key="8">
    <source>
        <dbReference type="ARBA" id="ARBA00023128"/>
    </source>
</evidence>
<dbReference type="AlphaFoldDB" id="A0A814FRS8"/>
<name>A0A814FRS8_9BILA</name>
<dbReference type="GO" id="GO:0070131">
    <property type="term" value="P:positive regulation of mitochondrial translation"/>
    <property type="evidence" value="ECO:0007669"/>
    <property type="project" value="TreeGrafter"/>
</dbReference>
<dbReference type="CDD" id="cd18102">
    <property type="entry name" value="Trm10_MRRP1"/>
    <property type="match status" value="1"/>
</dbReference>
<evidence type="ECO:0000256" key="7">
    <source>
        <dbReference type="ARBA" id="ARBA00023054"/>
    </source>
</evidence>
<evidence type="ECO:0000256" key="10">
    <source>
        <dbReference type="SAM" id="MobiDB-lite"/>
    </source>
</evidence>
<keyword evidence="4" id="KW-0949">S-adenosyl-L-methionine</keyword>
<evidence type="ECO:0000256" key="2">
    <source>
        <dbReference type="ARBA" id="ARBA00022603"/>
    </source>
</evidence>
<evidence type="ECO:0000313" key="15">
    <source>
        <dbReference type="EMBL" id="CAF4198025.1"/>
    </source>
</evidence>
<accession>A0A814FRS8</accession>
<keyword evidence="7" id="KW-0175">Coiled coil</keyword>
<dbReference type="Proteomes" id="UP000663829">
    <property type="component" value="Unassembled WGS sequence"/>
</dbReference>
<comment type="caution">
    <text evidence="12">The sequence shown here is derived from an EMBL/GenBank/DDBJ whole genome shotgun (WGS) entry which is preliminary data.</text>
</comment>
<keyword evidence="6" id="KW-0809">Transit peptide</keyword>
<protein>
    <recommendedName>
        <fullName evidence="9">RNA (guanine-9-)-methyltransferase domain-containing protein 1</fullName>
    </recommendedName>
</protein>
<sequence length="413" mass="48210">MITCHMLFSYLIRKAVQQRIGLCLQCRRLLSTATQVETPHSPLVDSEISASQSNSPLSNSQSTNENEWLWAYLRDRQTFANLNEEQKRHVIELELQTLRESGERVPESVPDEKWPELLATPLLDNRKTLYGYLFLREFYKRKRAENVAANDVRRIESAKRRSKLIAEGKVPTNYPGYSTIFRHLGRQHEKLMREQKLLISARLNDIVIIDCGFEGEHARERYLGNLVDQLQYLYADISKFHSPSFVYLCNLMKDGRLHFEFNKRSPLESLCFEATELSYLNLFPKDKLIYLTPDSQNEMLEYEHDAIYIIGGIVDLTGKKPLTFGKAKREQIRHMRFPIDRYLKFGGGSGKTLTLDQAFNILQTMKHTGNWHESFKYIPNRKVAARYTDADEAKRLEYEKFGRWTGLGNIRNL</sequence>
<feature type="region of interest" description="Disordered" evidence="10">
    <location>
        <begin position="41"/>
        <end position="62"/>
    </location>
</feature>
<dbReference type="GO" id="GO:0005739">
    <property type="term" value="C:mitochondrion"/>
    <property type="evidence" value="ECO:0007669"/>
    <property type="project" value="UniProtKB-SubCell"/>
</dbReference>
<dbReference type="EMBL" id="CAJNOK010025453">
    <property type="protein sequence ID" value="CAF1390308.1"/>
    <property type="molecule type" value="Genomic_DNA"/>
</dbReference>
<reference evidence="12" key="1">
    <citation type="submission" date="2021-02" db="EMBL/GenBank/DDBJ databases">
        <authorList>
            <person name="Nowell W R."/>
        </authorList>
    </citation>
    <scope>NUCLEOTIDE SEQUENCE</scope>
</reference>
<evidence type="ECO:0000256" key="5">
    <source>
        <dbReference type="ARBA" id="ARBA00022694"/>
    </source>
</evidence>
<evidence type="ECO:0000256" key="3">
    <source>
        <dbReference type="ARBA" id="ARBA00022679"/>
    </source>
</evidence>
<dbReference type="PROSITE" id="PS51675">
    <property type="entry name" value="SAM_MT_TRM10"/>
    <property type="match status" value="1"/>
</dbReference>
<organism evidence="12 16">
    <name type="scientific">Didymodactylos carnosus</name>
    <dbReference type="NCBI Taxonomy" id="1234261"/>
    <lineage>
        <taxon>Eukaryota</taxon>
        <taxon>Metazoa</taxon>
        <taxon>Spiralia</taxon>
        <taxon>Gnathifera</taxon>
        <taxon>Rotifera</taxon>
        <taxon>Eurotatoria</taxon>
        <taxon>Bdelloidea</taxon>
        <taxon>Philodinida</taxon>
        <taxon>Philodinidae</taxon>
        <taxon>Didymodactylos</taxon>
    </lineage>
</organism>
<dbReference type="GO" id="GO:0008168">
    <property type="term" value="F:methyltransferase activity"/>
    <property type="evidence" value="ECO:0007669"/>
    <property type="project" value="UniProtKB-KW"/>
</dbReference>
<evidence type="ECO:0000256" key="1">
    <source>
        <dbReference type="ARBA" id="ARBA00004173"/>
    </source>
</evidence>
<dbReference type="GO" id="GO:0005654">
    <property type="term" value="C:nucleoplasm"/>
    <property type="evidence" value="ECO:0007669"/>
    <property type="project" value="TreeGrafter"/>
</dbReference>
<dbReference type="PANTHER" id="PTHR13563">
    <property type="entry name" value="TRNA (GUANINE-9-) METHYLTRANSFERASE"/>
    <property type="match status" value="1"/>
</dbReference>
<dbReference type="Proteomes" id="UP000682733">
    <property type="component" value="Unassembled WGS sequence"/>
</dbReference>
<dbReference type="InterPro" id="IPR007356">
    <property type="entry name" value="tRNA_m1G_MeTrfase_euk"/>
</dbReference>